<feature type="compositionally biased region" description="Polar residues" evidence="2">
    <location>
        <begin position="234"/>
        <end position="252"/>
    </location>
</feature>
<sequence length="645" mass="69684">MSGSNSGSSKVPGIVSPRFSNPGTKANPDGSMGHSAPGASTPVPQGSGSPGLSATKSIMNVSGTSGAVVSNTPEPGLKRVPTVTFSDSKPLSLKQQAVNNSATQQSKPTTGEEAEKVESLSPRLKASTSPPNVKDTSPPPLLASGDSASFQGRQNSNSSSGRPEPKKGNIISKLLHSADVLHNSPSHHSHSNDHSTAGEESPKATPVTSDTESRRDLKEDHPHFVVDDVLHSPNYRSRSNSASPMPTTTPNKASFALGEKRQDSTTRHQEPTILESPDEGPVETPVDPLSNFHQIAPNIPKRETGKNSEPRLPQDDGKLHVLFGATGSLSVLKIKAMIKKLEEIYGRDKISIQLILTQAAAQFFTNKAKKPTKVESRSISESGLPVSPGTFRTEPALSKLNATTPSTASHNHNVNATNHNGAGASLKIELPAHIQVWTDQDEWDVWKQRMDPVLHIELRRWADILVVAPLTANTLSKIALGLCDNLLTSVIRAWNPTFPIFLAPSMVSSSYNSTITKRHLKLIKEEMPWITVFKPSEKVMGIHGDIGLGGMMDANEIVDKVVMKLGGYPEDGDEDEDEDDEDDEYDESKSTHQMQEQSLDDEDEDEDDEDEDEDDDDEEDEEEERVAVTSSPNVTGFELGPQISA</sequence>
<feature type="compositionally biased region" description="Acidic residues" evidence="2">
    <location>
        <begin position="570"/>
        <end position="586"/>
    </location>
</feature>
<feature type="compositionally biased region" description="Polar residues" evidence="2">
    <location>
        <begin position="83"/>
        <end position="109"/>
    </location>
</feature>
<dbReference type="Gene3D" id="3.40.50.1950">
    <property type="entry name" value="Flavin prenyltransferase-like"/>
    <property type="match status" value="1"/>
</dbReference>
<evidence type="ECO:0000313" key="4">
    <source>
        <dbReference type="EMBL" id="SCU77705.1"/>
    </source>
</evidence>
<dbReference type="GO" id="GO:0004633">
    <property type="term" value="F:phosphopantothenoylcysteine decarboxylase activity"/>
    <property type="evidence" value="ECO:0007669"/>
    <property type="project" value="TreeGrafter"/>
</dbReference>
<dbReference type="STRING" id="1266660.A0A1G4IMS9"/>
<feature type="region of interest" description="Disordered" evidence="2">
    <location>
        <begin position="371"/>
        <end position="391"/>
    </location>
</feature>
<feature type="compositionally biased region" description="Polar residues" evidence="2">
    <location>
        <begin position="42"/>
        <end position="73"/>
    </location>
</feature>
<feature type="domain" description="Flavoprotein" evidence="3">
    <location>
        <begin position="320"/>
        <end position="564"/>
    </location>
</feature>
<dbReference type="GO" id="GO:0071513">
    <property type="term" value="C:phosphopantothenoylcysteine decarboxylase complex"/>
    <property type="evidence" value="ECO:0007669"/>
    <property type="project" value="TreeGrafter"/>
</dbReference>
<comment type="similarity">
    <text evidence="1">Belongs to the HFCD (homooligomeric flavin containing Cys decarboxylase) superfamily.</text>
</comment>
<feature type="compositionally biased region" description="Basic and acidic residues" evidence="2">
    <location>
        <begin position="190"/>
        <end position="202"/>
    </location>
</feature>
<reference evidence="4 5" key="1">
    <citation type="submission" date="2016-03" db="EMBL/GenBank/DDBJ databases">
        <authorList>
            <person name="Devillers H."/>
        </authorList>
    </citation>
    <scope>NUCLEOTIDE SEQUENCE [LARGE SCALE GENOMIC DNA]</scope>
    <source>
        <strain evidence="4">CBS 10888</strain>
    </source>
</reference>
<dbReference type="Proteomes" id="UP000190274">
    <property type="component" value="Chromosome A"/>
</dbReference>
<feature type="compositionally biased region" description="Acidic residues" evidence="2">
    <location>
        <begin position="598"/>
        <end position="624"/>
    </location>
</feature>
<evidence type="ECO:0000313" key="5">
    <source>
        <dbReference type="Proteomes" id="UP000190274"/>
    </source>
</evidence>
<name>A0A1G4IMS9_9SACH</name>
<feature type="compositionally biased region" description="Polar residues" evidence="2">
    <location>
        <begin position="126"/>
        <end position="135"/>
    </location>
</feature>
<gene>
    <name evidence="4" type="ORF">LADA_0A01794G</name>
</gene>
<proteinExistence type="inferred from homology"/>
<feature type="region of interest" description="Disordered" evidence="2">
    <location>
        <begin position="1"/>
        <end position="315"/>
    </location>
</feature>
<dbReference type="SUPFAM" id="SSF52507">
    <property type="entry name" value="Homo-oligomeric flavin-containing Cys decarboxylases, HFCD"/>
    <property type="match status" value="1"/>
</dbReference>
<evidence type="ECO:0000256" key="2">
    <source>
        <dbReference type="SAM" id="MobiDB-lite"/>
    </source>
</evidence>
<dbReference type="PANTHER" id="PTHR14359">
    <property type="entry name" value="HOMO-OLIGOMERIC FLAVIN CONTAINING CYS DECARBOXYLASE FAMILY"/>
    <property type="match status" value="1"/>
</dbReference>
<organism evidence="4 5">
    <name type="scientific">Lachancea dasiensis</name>
    <dbReference type="NCBI Taxonomy" id="1072105"/>
    <lineage>
        <taxon>Eukaryota</taxon>
        <taxon>Fungi</taxon>
        <taxon>Dikarya</taxon>
        <taxon>Ascomycota</taxon>
        <taxon>Saccharomycotina</taxon>
        <taxon>Saccharomycetes</taxon>
        <taxon>Saccharomycetales</taxon>
        <taxon>Saccharomycetaceae</taxon>
        <taxon>Lachancea</taxon>
    </lineage>
</organism>
<dbReference type="EMBL" id="LT598460">
    <property type="protein sequence ID" value="SCU77705.1"/>
    <property type="molecule type" value="Genomic_DNA"/>
</dbReference>
<feature type="region of interest" description="Disordered" evidence="2">
    <location>
        <begin position="566"/>
        <end position="645"/>
    </location>
</feature>
<dbReference type="GO" id="GO:0015937">
    <property type="term" value="P:coenzyme A biosynthetic process"/>
    <property type="evidence" value="ECO:0007669"/>
    <property type="project" value="TreeGrafter"/>
</dbReference>
<evidence type="ECO:0000259" key="3">
    <source>
        <dbReference type="Pfam" id="PF02441"/>
    </source>
</evidence>
<dbReference type="AlphaFoldDB" id="A0A1G4IMS9"/>
<protein>
    <submittedName>
        <fullName evidence="4">LADA_0A01794g1_1</fullName>
    </submittedName>
</protein>
<dbReference type="OrthoDB" id="1532798at2759"/>
<dbReference type="GO" id="GO:0010181">
    <property type="term" value="F:FMN binding"/>
    <property type="evidence" value="ECO:0007669"/>
    <property type="project" value="TreeGrafter"/>
</dbReference>
<dbReference type="InterPro" id="IPR036551">
    <property type="entry name" value="Flavin_trans-like"/>
</dbReference>
<dbReference type="InterPro" id="IPR003382">
    <property type="entry name" value="Flavoprotein"/>
</dbReference>
<evidence type="ECO:0000256" key="1">
    <source>
        <dbReference type="ARBA" id="ARBA00038350"/>
    </source>
</evidence>
<accession>A0A1G4IMS9</accession>
<feature type="compositionally biased region" description="Basic and acidic residues" evidence="2">
    <location>
        <begin position="258"/>
        <end position="270"/>
    </location>
</feature>
<feature type="compositionally biased region" description="Polar residues" evidence="2">
    <location>
        <begin position="146"/>
        <end position="161"/>
    </location>
</feature>
<feature type="compositionally biased region" description="Basic and acidic residues" evidence="2">
    <location>
        <begin position="211"/>
        <end position="230"/>
    </location>
</feature>
<keyword evidence="5" id="KW-1185">Reference proteome</keyword>
<feature type="compositionally biased region" description="Basic and acidic residues" evidence="2">
    <location>
        <begin position="300"/>
        <end position="315"/>
    </location>
</feature>
<dbReference type="PANTHER" id="PTHR14359:SF17">
    <property type="entry name" value="PHOSPHOPANTOTHENOYLCYSTEINE DECARBOXYLASE SUBUNIT SIS2-RELATED"/>
    <property type="match status" value="1"/>
</dbReference>
<dbReference type="Pfam" id="PF02441">
    <property type="entry name" value="Flavoprotein"/>
    <property type="match status" value="1"/>
</dbReference>